<reference evidence="5 6" key="1">
    <citation type="journal article" date="2019" name="Int. J. Syst. Evol. Microbiol.">
        <title>Capsulimonas corticalis gen. nov., sp. nov., an aerobic capsulated bacterium, of a novel bacterial order, Capsulimonadales ord. nov., of the class Armatimonadia of the phylum Armatimonadetes.</title>
        <authorList>
            <person name="Li J."/>
            <person name="Kudo C."/>
            <person name="Tonouchi A."/>
        </authorList>
    </citation>
    <scope>NUCLEOTIDE SEQUENCE [LARGE SCALE GENOMIC DNA]</scope>
    <source>
        <strain evidence="5 6">AX-7</strain>
    </source>
</reference>
<evidence type="ECO:0000313" key="5">
    <source>
        <dbReference type="EMBL" id="BDI32950.1"/>
    </source>
</evidence>
<organism evidence="5 6">
    <name type="scientific">Capsulimonas corticalis</name>
    <dbReference type="NCBI Taxonomy" id="2219043"/>
    <lineage>
        <taxon>Bacteria</taxon>
        <taxon>Bacillati</taxon>
        <taxon>Armatimonadota</taxon>
        <taxon>Armatimonadia</taxon>
        <taxon>Capsulimonadales</taxon>
        <taxon>Capsulimonadaceae</taxon>
        <taxon>Capsulimonas</taxon>
    </lineage>
</organism>
<keyword evidence="2" id="KW-0812">Transmembrane</keyword>
<dbReference type="InterPro" id="IPR032808">
    <property type="entry name" value="DoxX"/>
</dbReference>
<evidence type="ECO:0000256" key="4">
    <source>
        <dbReference type="ARBA" id="ARBA00023136"/>
    </source>
</evidence>
<dbReference type="OrthoDB" id="7960583at2"/>
<accession>A0A402CPS3</accession>
<dbReference type="KEGG" id="ccot:CCAX7_50010"/>
<protein>
    <submittedName>
        <fullName evidence="5">Uncharacterized protein</fullName>
    </submittedName>
</protein>
<evidence type="ECO:0000256" key="3">
    <source>
        <dbReference type="ARBA" id="ARBA00022989"/>
    </source>
</evidence>
<dbReference type="PIRSF" id="PIRSF030066">
    <property type="entry name" value="UCP030066"/>
    <property type="match status" value="1"/>
</dbReference>
<keyword evidence="4" id="KW-0472">Membrane</keyword>
<evidence type="ECO:0000256" key="1">
    <source>
        <dbReference type="ARBA" id="ARBA00004141"/>
    </source>
</evidence>
<gene>
    <name evidence="5" type="ORF">CCAX7_50010</name>
</gene>
<dbReference type="EMBL" id="AP025739">
    <property type="protein sequence ID" value="BDI32950.1"/>
    <property type="molecule type" value="Genomic_DNA"/>
</dbReference>
<dbReference type="Pfam" id="PF13564">
    <property type="entry name" value="DoxX_2"/>
    <property type="match status" value="1"/>
</dbReference>
<dbReference type="AlphaFoldDB" id="A0A402CPS3"/>
<proteinExistence type="predicted"/>
<dbReference type="InterPro" id="IPR016944">
    <property type="entry name" value="UCP030066"/>
</dbReference>
<name>A0A402CPS3_9BACT</name>
<comment type="subcellular location">
    <subcellularLocation>
        <location evidence="1">Membrane</location>
        <topology evidence="1">Multi-pass membrane protein</topology>
    </subcellularLocation>
</comment>
<dbReference type="RefSeq" id="WP_119319366.1">
    <property type="nucleotide sequence ID" value="NZ_AP025739.1"/>
</dbReference>
<evidence type="ECO:0000313" key="6">
    <source>
        <dbReference type="Proteomes" id="UP000287394"/>
    </source>
</evidence>
<evidence type="ECO:0000256" key="2">
    <source>
        <dbReference type="ARBA" id="ARBA00022692"/>
    </source>
</evidence>
<sequence length="138" mass="15060">MKAKTITYWTSTILVMFVMTVSGLFALLHAPAMMTKLAHLGYPVYFSNILGVAKAIGVVAVLAPGYALVKEWAYTGFGITILSAFYSHWMSGDGIAALEPIVFFALLIVSYATRPANRRLELPSAPRSVRETLMGEAR</sequence>
<keyword evidence="6" id="KW-1185">Reference proteome</keyword>
<dbReference type="GO" id="GO:0016020">
    <property type="term" value="C:membrane"/>
    <property type="evidence" value="ECO:0007669"/>
    <property type="project" value="UniProtKB-SubCell"/>
</dbReference>
<keyword evidence="3" id="KW-1133">Transmembrane helix</keyword>
<dbReference type="Proteomes" id="UP000287394">
    <property type="component" value="Chromosome"/>
</dbReference>